<evidence type="ECO:0008006" key="4">
    <source>
        <dbReference type="Google" id="ProtNLM"/>
    </source>
</evidence>
<dbReference type="EMBL" id="RAHH01000015">
    <property type="protein sequence ID" value="RJT43397.1"/>
    <property type="molecule type" value="Genomic_DNA"/>
</dbReference>
<keyword evidence="1" id="KW-0732">Signal</keyword>
<evidence type="ECO:0000313" key="2">
    <source>
        <dbReference type="EMBL" id="RJT43397.1"/>
    </source>
</evidence>
<dbReference type="AlphaFoldDB" id="A0A419N807"/>
<proteinExistence type="predicted"/>
<dbReference type="Proteomes" id="UP000284908">
    <property type="component" value="Unassembled WGS sequence"/>
</dbReference>
<gene>
    <name evidence="2" type="ORF">D6C13_14030</name>
</gene>
<sequence length="327" mass="36414">MNRFNGTQKLLVVLCLWWAPQAMADTTGGSDVKDSGSDGRTFPIWGDEARARGYSIPLPFGVNLSYMNMRQNVDVDSITFSGLKLGSHPIPSDMFNIDVAKTRERSQTENLRLDMWVFPFLNVYGLLGYTKGSSVSNVSVDADPSRYTGLDRVIASSVHSLNRSGDLKDIDFTLDFQGRTIGTGFTLAGGYGNWFTLVDTNYTRTDFDILDGSISAVTVSPRVGYRFTLPGVAGPSHLSLWVGSMYQDVQQEFKGKLSDLHMPAELQPLISTVNQDDDGRFDVKQHLNSPWNMLIGAQYEITQNFNVLSEIGFNDRNSFFLAGEYRF</sequence>
<protein>
    <recommendedName>
        <fullName evidence="4">Porin family protein</fullName>
    </recommendedName>
</protein>
<reference evidence="2 3" key="1">
    <citation type="submission" date="2018-09" db="EMBL/GenBank/DDBJ databases">
        <authorList>
            <person name="Le Fleche-Mateos A."/>
        </authorList>
    </citation>
    <scope>NUCLEOTIDE SEQUENCE [LARGE SCALE GENOMIC DNA]</scope>
    <source>
        <strain evidence="2 3">DSM 27399</strain>
    </source>
</reference>
<dbReference type="OrthoDB" id="7593840at2"/>
<comment type="caution">
    <text evidence="2">The sequence shown here is derived from an EMBL/GenBank/DDBJ whole genome shotgun (WGS) entry which is preliminary data.</text>
</comment>
<name>A0A419N807_9GAMM</name>
<organism evidence="2 3">
    <name type="scientific">Rahnella woolbedingensis</name>
    <dbReference type="NCBI Taxonomy" id="1510574"/>
    <lineage>
        <taxon>Bacteria</taxon>
        <taxon>Pseudomonadati</taxon>
        <taxon>Pseudomonadota</taxon>
        <taxon>Gammaproteobacteria</taxon>
        <taxon>Enterobacterales</taxon>
        <taxon>Yersiniaceae</taxon>
        <taxon>Rahnella</taxon>
    </lineage>
</organism>
<evidence type="ECO:0000256" key="1">
    <source>
        <dbReference type="SAM" id="SignalP"/>
    </source>
</evidence>
<accession>A0A419N807</accession>
<keyword evidence="3" id="KW-1185">Reference proteome</keyword>
<evidence type="ECO:0000313" key="3">
    <source>
        <dbReference type="Proteomes" id="UP000284908"/>
    </source>
</evidence>
<feature type="chain" id="PRO_5019123302" description="Porin family protein" evidence="1">
    <location>
        <begin position="25"/>
        <end position="327"/>
    </location>
</feature>
<feature type="signal peptide" evidence="1">
    <location>
        <begin position="1"/>
        <end position="24"/>
    </location>
</feature>